<dbReference type="InterPro" id="IPR046995">
    <property type="entry name" value="RGS10/12/14-like"/>
</dbReference>
<dbReference type="Gene3D" id="1.10.196.10">
    <property type="match status" value="1"/>
</dbReference>
<dbReference type="InterPro" id="IPR036305">
    <property type="entry name" value="RGS_sf"/>
</dbReference>
<dbReference type="PANTHER" id="PTHR45945">
    <property type="entry name" value="REGULATOR OF G-PROTEIN SIGNALING LOCO"/>
    <property type="match status" value="1"/>
</dbReference>
<dbReference type="Pfam" id="PF02196">
    <property type="entry name" value="RBD"/>
    <property type="match status" value="1"/>
</dbReference>
<feature type="region of interest" description="Disordered" evidence="2">
    <location>
        <begin position="339"/>
        <end position="426"/>
    </location>
</feature>
<feature type="compositionally biased region" description="Basic and acidic residues" evidence="2">
    <location>
        <begin position="339"/>
        <end position="359"/>
    </location>
</feature>
<evidence type="ECO:0000313" key="5">
    <source>
        <dbReference type="EMBL" id="CAL1543696.1"/>
    </source>
</evidence>
<feature type="domain" description="RGS" evidence="3">
    <location>
        <begin position="209"/>
        <end position="325"/>
    </location>
</feature>
<dbReference type="SMART" id="SM00315">
    <property type="entry name" value="RGS"/>
    <property type="match status" value="1"/>
</dbReference>
<feature type="domain" description="RBD" evidence="4">
    <location>
        <begin position="460"/>
        <end position="530"/>
    </location>
</feature>
<dbReference type="GO" id="GO:0005886">
    <property type="term" value="C:plasma membrane"/>
    <property type="evidence" value="ECO:0007669"/>
    <property type="project" value="TreeGrafter"/>
</dbReference>
<dbReference type="InterPro" id="IPR003116">
    <property type="entry name" value="RBD_dom"/>
</dbReference>
<feature type="domain" description="RBD" evidence="4">
    <location>
        <begin position="531"/>
        <end position="601"/>
    </location>
</feature>
<dbReference type="Proteomes" id="UP001497497">
    <property type="component" value="Unassembled WGS sequence"/>
</dbReference>
<keyword evidence="1" id="KW-0343">GTPase activation</keyword>
<dbReference type="SMART" id="SM00455">
    <property type="entry name" value="RBD"/>
    <property type="match status" value="2"/>
</dbReference>
<comment type="caution">
    <text evidence="5">The sequence shown here is derived from an EMBL/GenBank/DDBJ whole genome shotgun (WGS) entry which is preliminary data.</text>
</comment>
<feature type="region of interest" description="Disordered" evidence="2">
    <location>
        <begin position="1039"/>
        <end position="1060"/>
    </location>
</feature>
<dbReference type="CDD" id="cd17067">
    <property type="entry name" value="RBD2_RGS12_like"/>
    <property type="match status" value="1"/>
</dbReference>
<evidence type="ECO:0008006" key="7">
    <source>
        <dbReference type="Google" id="ProtNLM"/>
    </source>
</evidence>
<dbReference type="SUPFAM" id="SSF48097">
    <property type="entry name" value="Regulator of G-protein signaling, RGS"/>
    <property type="match status" value="1"/>
</dbReference>
<evidence type="ECO:0000259" key="4">
    <source>
        <dbReference type="PROSITE" id="PS50898"/>
    </source>
</evidence>
<accession>A0AAV2IA63</accession>
<dbReference type="FunFam" id="1.10.167.10:FF:000001">
    <property type="entry name" value="Putative regulator of g-protein signaling 12"/>
    <property type="match status" value="1"/>
</dbReference>
<protein>
    <recommendedName>
        <fullName evidence="7">Regulator of G-protein signaling 12</fullName>
    </recommendedName>
</protein>
<dbReference type="Gene3D" id="3.10.20.90">
    <property type="entry name" value="Phosphatidylinositol 3-kinase Catalytic Subunit, Chain A, domain 1"/>
    <property type="match status" value="2"/>
</dbReference>
<feature type="compositionally biased region" description="Low complexity" evidence="2">
    <location>
        <begin position="403"/>
        <end position="418"/>
    </location>
</feature>
<gene>
    <name evidence="5" type="ORF">GSLYS_00017230001</name>
</gene>
<dbReference type="Pfam" id="PF00615">
    <property type="entry name" value="RGS"/>
    <property type="match status" value="1"/>
</dbReference>
<dbReference type="Gene3D" id="1.10.167.10">
    <property type="entry name" value="Regulator of G-protein Signalling 4, domain 2"/>
    <property type="match status" value="1"/>
</dbReference>
<evidence type="ECO:0000256" key="1">
    <source>
        <dbReference type="ARBA" id="ARBA00022468"/>
    </source>
</evidence>
<evidence type="ECO:0000313" key="6">
    <source>
        <dbReference type="Proteomes" id="UP001497497"/>
    </source>
</evidence>
<dbReference type="EMBL" id="CAXITT010000571">
    <property type="protein sequence ID" value="CAL1543696.1"/>
    <property type="molecule type" value="Genomic_DNA"/>
</dbReference>
<keyword evidence="6" id="KW-1185">Reference proteome</keyword>
<feature type="region of interest" description="Disordered" evidence="2">
    <location>
        <begin position="1081"/>
        <end position="1152"/>
    </location>
</feature>
<feature type="compositionally biased region" description="Polar residues" evidence="2">
    <location>
        <begin position="1132"/>
        <end position="1152"/>
    </location>
</feature>
<feature type="region of interest" description="Disordered" evidence="2">
    <location>
        <begin position="38"/>
        <end position="96"/>
    </location>
</feature>
<dbReference type="InterPro" id="IPR024066">
    <property type="entry name" value="RGS_subdom1/3"/>
</dbReference>
<dbReference type="InterPro" id="IPR029071">
    <property type="entry name" value="Ubiquitin-like_domsf"/>
</dbReference>
<dbReference type="GO" id="GO:0005737">
    <property type="term" value="C:cytoplasm"/>
    <property type="evidence" value="ECO:0007669"/>
    <property type="project" value="TreeGrafter"/>
</dbReference>
<dbReference type="InterPro" id="IPR016137">
    <property type="entry name" value="RGS"/>
</dbReference>
<dbReference type="PANTHER" id="PTHR45945:SF3">
    <property type="entry name" value="REGULATOR OF G-PROTEIN SIGNALING LOCO"/>
    <property type="match status" value="1"/>
</dbReference>
<feature type="compositionally biased region" description="Polar residues" evidence="2">
    <location>
        <begin position="933"/>
        <end position="953"/>
    </location>
</feature>
<dbReference type="GO" id="GO:0008277">
    <property type="term" value="P:regulation of G protein-coupled receptor signaling pathway"/>
    <property type="evidence" value="ECO:0007669"/>
    <property type="project" value="TreeGrafter"/>
</dbReference>
<dbReference type="PROSITE" id="PS50898">
    <property type="entry name" value="RBD"/>
    <property type="match status" value="2"/>
</dbReference>
<sequence length="1202" mass="134691">MNLVANSGRSAFQVPRPVSAPLVKHRIQNRPETVDLETLGKLSPRAFPHTSPTSSVFRSPSAPPAPFFPHRDSDSDDDDDEDDDEEDESEDDPYIRQILEQFKKDRKAAMDEDSRRFSEGFALSKKRDKDKHEVGNIQKWTKAGSLRRAQHTMLKQSLSHSHESLAVGEDGSSSNQKLITACSVNNIACQTGDQGLIEKSGRVASWAVNFEKLLKDPIGIGIFTNFLKKEFSEENVIFWKACEQYRQLADDHQRKSQAKDIYSRYLSTKASDPVNVDSAARSYSEKFLDNPTAIMFDVAQQQIFQLMRQDSYARFLKSDLYKNKLMEEMEGKVLEGTAEERKFSDSKKKGKGKENDDKRRRSILPWKQNRKSVKSTSDPELKKHGKKGKEDKDKETNNNHQNISVVSSGTTTTITTSSNANGVNNVNLKKAPGPGIDLSTMRKEVFHLKELKDAPEVNFKFCRIVMPDGSTTVVCAKPGQTSRSVLSKLCEKRSISIASVDVFLLGSDRPLDLNEDISTLGSKEIVIERRVLFRLDFPNNKSIGVKAKPNRSIRDVFKPILSKYGFRIDNIAVHLIGSMDFLDLDMSVSDIENQRVVVITDVEAAEIMRQGAQPTVSRLPKAPPASRSKAGHFGTRGGSLEEITNKIFEDLMRGKSQLAHGFDELGVLELDKAKAHKNEEGRSLALFGLLRKESVPAKEASKTSKLKGKVTFSLPKNESKKKGSAKEGERLFEMLSSAQKMRLEEQRGVLVTPGELPSFLCEDIKSGCVDEDQNIVEEIHMKKIDDAQCGLNMFDDVAEISKAGFLEKKKHELFNYPRSTYSSNFTPRETNKIINKTPTSEKWKLHVDRNLHQDGVVTSPGEADTYFRMSPLVIDSKNATQSSDNNLKNNLSLNMRAPVASPENFSPDSKKLRSSPEGKNSVLLASPLPDKLSPNSISSPETPKTSLHYSNKNFTSVNQTTSYETGKLNLATENKSPSPQILSPSKNKNMDFFHQQQAHEMIKNEFNGKDNFSNKINSFHSFGKSPGTTQTNNHFLIGNGTSDTREALHSPDIDKDHHGRMIQHKIQSPTRDLSQRALMSPRFELSPKYRRPDPPPYKKRSSPFTSPNIKPDTDNSNSTSQGLSPPIPVFNSPDTVTKRPGSNQPFTEQPAVSPSVFQFVDNRNLLHSNHYQNSPHPILNSAKFILLPYQNTDQEEETVTFV</sequence>
<dbReference type="GO" id="GO:0005634">
    <property type="term" value="C:nucleus"/>
    <property type="evidence" value="ECO:0007669"/>
    <property type="project" value="TreeGrafter"/>
</dbReference>
<dbReference type="GO" id="GO:0005096">
    <property type="term" value="F:GTPase activator activity"/>
    <property type="evidence" value="ECO:0007669"/>
    <property type="project" value="UniProtKB-KW"/>
</dbReference>
<name>A0AAV2IA63_LYMST</name>
<dbReference type="PRINTS" id="PR01301">
    <property type="entry name" value="RGSPROTEIN"/>
</dbReference>
<feature type="compositionally biased region" description="Polar residues" evidence="2">
    <location>
        <begin position="1104"/>
        <end position="1123"/>
    </location>
</feature>
<dbReference type="SUPFAM" id="SSF54236">
    <property type="entry name" value="Ubiquitin-like"/>
    <property type="match status" value="2"/>
</dbReference>
<feature type="compositionally biased region" description="Acidic residues" evidence="2">
    <location>
        <begin position="74"/>
        <end position="92"/>
    </location>
</feature>
<organism evidence="5 6">
    <name type="scientific">Lymnaea stagnalis</name>
    <name type="common">Great pond snail</name>
    <name type="synonym">Helix stagnalis</name>
    <dbReference type="NCBI Taxonomy" id="6523"/>
    <lineage>
        <taxon>Eukaryota</taxon>
        <taxon>Metazoa</taxon>
        <taxon>Spiralia</taxon>
        <taxon>Lophotrochozoa</taxon>
        <taxon>Mollusca</taxon>
        <taxon>Gastropoda</taxon>
        <taxon>Heterobranchia</taxon>
        <taxon>Euthyneura</taxon>
        <taxon>Panpulmonata</taxon>
        <taxon>Hygrophila</taxon>
        <taxon>Lymnaeoidea</taxon>
        <taxon>Lymnaeidae</taxon>
        <taxon>Lymnaea</taxon>
    </lineage>
</organism>
<evidence type="ECO:0000259" key="3">
    <source>
        <dbReference type="PROSITE" id="PS50132"/>
    </source>
</evidence>
<dbReference type="CDD" id="cd01817">
    <property type="entry name" value="RBD1_RGS12_like"/>
    <property type="match status" value="1"/>
</dbReference>
<proteinExistence type="predicted"/>
<feature type="compositionally biased region" description="Basic and acidic residues" evidence="2">
    <location>
        <begin position="377"/>
        <end position="397"/>
    </location>
</feature>
<evidence type="ECO:0000256" key="2">
    <source>
        <dbReference type="SAM" id="MobiDB-lite"/>
    </source>
</evidence>
<dbReference type="GO" id="GO:0007165">
    <property type="term" value="P:signal transduction"/>
    <property type="evidence" value="ECO:0007669"/>
    <property type="project" value="InterPro"/>
</dbReference>
<dbReference type="AlphaFoldDB" id="A0AAV2IA63"/>
<feature type="region of interest" description="Disordered" evidence="2">
    <location>
        <begin position="898"/>
        <end position="953"/>
    </location>
</feature>
<dbReference type="PROSITE" id="PS50132">
    <property type="entry name" value="RGS"/>
    <property type="match status" value="1"/>
</dbReference>
<feature type="compositionally biased region" description="Basic and acidic residues" evidence="2">
    <location>
        <begin position="1043"/>
        <end position="1059"/>
    </location>
</feature>
<reference evidence="5 6" key="1">
    <citation type="submission" date="2024-04" db="EMBL/GenBank/DDBJ databases">
        <authorList>
            <consortium name="Genoscope - CEA"/>
            <person name="William W."/>
        </authorList>
    </citation>
    <scope>NUCLEOTIDE SEQUENCE [LARGE SCALE GENOMIC DNA]</scope>
</reference>
<feature type="region of interest" description="Disordered" evidence="2">
    <location>
        <begin position="613"/>
        <end position="636"/>
    </location>
</feature>
<dbReference type="InterPro" id="IPR044926">
    <property type="entry name" value="RGS_subdomain_2"/>
</dbReference>